<dbReference type="Gene3D" id="3.30.200.20">
    <property type="entry name" value="Phosphorylase Kinase, domain 1"/>
    <property type="match status" value="1"/>
</dbReference>
<dbReference type="SUPFAM" id="SSF56112">
    <property type="entry name" value="Protein kinase-like (PK-like)"/>
    <property type="match status" value="1"/>
</dbReference>
<dbReference type="RefSeq" id="XP_005716933.1">
    <property type="nucleotide sequence ID" value="XM_005716876.1"/>
</dbReference>
<dbReference type="GeneID" id="17324650"/>
<dbReference type="KEGG" id="ccp:CHC_T00008324001"/>
<dbReference type="InterPro" id="IPR050205">
    <property type="entry name" value="CDPK_Ser/Thr_kinases"/>
</dbReference>
<keyword evidence="1" id="KW-0723">Serine/threonine-protein kinase</keyword>
<keyword evidence="3" id="KW-0547">Nucleotide-binding</keyword>
<keyword evidence="4 7" id="KW-0418">Kinase</keyword>
<keyword evidence="8" id="KW-1185">Reference proteome</keyword>
<reference evidence="8" key="1">
    <citation type="journal article" date="2013" name="Proc. Natl. Acad. Sci. U.S.A.">
        <title>Genome structure and metabolic features in the red seaweed Chondrus crispus shed light on evolution of the Archaeplastida.</title>
        <authorList>
            <person name="Collen J."/>
            <person name="Porcel B."/>
            <person name="Carre W."/>
            <person name="Ball S.G."/>
            <person name="Chaparro C."/>
            <person name="Tonon T."/>
            <person name="Barbeyron T."/>
            <person name="Michel G."/>
            <person name="Noel B."/>
            <person name="Valentin K."/>
            <person name="Elias M."/>
            <person name="Artiguenave F."/>
            <person name="Arun A."/>
            <person name="Aury J.M."/>
            <person name="Barbosa-Neto J.F."/>
            <person name="Bothwell J.H."/>
            <person name="Bouget F.Y."/>
            <person name="Brillet L."/>
            <person name="Cabello-Hurtado F."/>
            <person name="Capella-Gutierrez S."/>
            <person name="Charrier B."/>
            <person name="Cladiere L."/>
            <person name="Cock J.M."/>
            <person name="Coelho S.M."/>
            <person name="Colleoni C."/>
            <person name="Czjzek M."/>
            <person name="Da Silva C."/>
            <person name="Delage L."/>
            <person name="Denoeud F."/>
            <person name="Deschamps P."/>
            <person name="Dittami S.M."/>
            <person name="Gabaldon T."/>
            <person name="Gachon C.M."/>
            <person name="Groisillier A."/>
            <person name="Herve C."/>
            <person name="Jabbari K."/>
            <person name="Katinka M."/>
            <person name="Kloareg B."/>
            <person name="Kowalczyk N."/>
            <person name="Labadie K."/>
            <person name="Leblanc C."/>
            <person name="Lopez P.J."/>
            <person name="McLachlan D.H."/>
            <person name="Meslet-Cladiere L."/>
            <person name="Moustafa A."/>
            <person name="Nehr Z."/>
            <person name="Nyvall Collen P."/>
            <person name="Panaud O."/>
            <person name="Partensky F."/>
            <person name="Poulain J."/>
            <person name="Rensing S.A."/>
            <person name="Rousvoal S."/>
            <person name="Samson G."/>
            <person name="Symeonidi A."/>
            <person name="Weissenbach J."/>
            <person name="Zambounis A."/>
            <person name="Wincker P."/>
            <person name="Boyen C."/>
        </authorList>
    </citation>
    <scope>NUCLEOTIDE SEQUENCE [LARGE SCALE GENOMIC DNA]</scope>
    <source>
        <strain evidence="8">cv. Stackhouse</strain>
    </source>
</reference>
<keyword evidence="5" id="KW-0067">ATP-binding</keyword>
<dbReference type="EMBL" id="HG001818">
    <property type="protein sequence ID" value="CDF37114.1"/>
    <property type="molecule type" value="Genomic_DNA"/>
</dbReference>
<keyword evidence="2" id="KW-0808">Transferase</keyword>
<feature type="domain" description="Protein kinase" evidence="6">
    <location>
        <begin position="109"/>
        <end position="366"/>
    </location>
</feature>
<dbReference type="PROSITE" id="PS50011">
    <property type="entry name" value="PROTEIN_KINASE_DOM"/>
    <property type="match status" value="1"/>
</dbReference>
<organism evidence="7 8">
    <name type="scientific">Chondrus crispus</name>
    <name type="common">Carrageen Irish moss</name>
    <name type="synonym">Polymorpha crispa</name>
    <dbReference type="NCBI Taxonomy" id="2769"/>
    <lineage>
        <taxon>Eukaryota</taxon>
        <taxon>Rhodophyta</taxon>
        <taxon>Florideophyceae</taxon>
        <taxon>Rhodymeniophycidae</taxon>
        <taxon>Gigartinales</taxon>
        <taxon>Gigartinaceae</taxon>
        <taxon>Chondrus</taxon>
    </lineage>
</organism>
<evidence type="ECO:0000256" key="1">
    <source>
        <dbReference type="ARBA" id="ARBA00022527"/>
    </source>
</evidence>
<dbReference type="Proteomes" id="UP000012073">
    <property type="component" value="Unassembled WGS sequence"/>
</dbReference>
<dbReference type="STRING" id="2769.R7QGA7"/>
<sequence>MSLRYGETVEAGPPTRLCGWFERHLTFWGVHRWLELNGSTLTYRHREHGPVVWICDLRETQFFAGSNPCELVLCRNGIEPLSLFAPTLKDLKIWFAQMKKVSDGVHDFYHFSAKAGRTRYGVIHLGCDKKDQEDVAIYTVEKGYLPLQKVLILAKRDLAIVEATQTHDSIVRVVDLFESSMRFYIVTELINGGTLSSFLAQPLPEAIVIDMMADILQGLQHLHSREIVHGNLDPESIVCLSRRLPCRVKIVAYGNAAARRDVRLLGGASLKNWQQLAPEVVCFQRRTTASDVFAAGSLMYRMLSGMNPFKANNEAAYLACVSRGISVEDNVWDGISNEAKSLVHRMLDDDASVRPSASDCLNSAWFRDSIGDADPAESRDEILRMQSDPKTVIMDFEQGRSFGGHAISRNKKVDTYSLSYGN</sequence>
<evidence type="ECO:0000256" key="3">
    <source>
        <dbReference type="ARBA" id="ARBA00022741"/>
    </source>
</evidence>
<dbReference type="AlphaFoldDB" id="R7QGA7"/>
<name>R7QGA7_CHOCR</name>
<dbReference type="InterPro" id="IPR011009">
    <property type="entry name" value="Kinase-like_dom_sf"/>
</dbReference>
<evidence type="ECO:0000256" key="2">
    <source>
        <dbReference type="ARBA" id="ARBA00022679"/>
    </source>
</evidence>
<dbReference type="GO" id="GO:0004674">
    <property type="term" value="F:protein serine/threonine kinase activity"/>
    <property type="evidence" value="ECO:0007669"/>
    <property type="project" value="UniProtKB-KW"/>
</dbReference>
<evidence type="ECO:0000259" key="6">
    <source>
        <dbReference type="PROSITE" id="PS50011"/>
    </source>
</evidence>
<accession>R7QGA7</accession>
<evidence type="ECO:0000313" key="7">
    <source>
        <dbReference type="EMBL" id="CDF37114.1"/>
    </source>
</evidence>
<dbReference type="Gramene" id="CDF37114">
    <property type="protein sequence ID" value="CDF37114"/>
    <property type="gene ID" value="CHC_T00008324001"/>
</dbReference>
<evidence type="ECO:0000256" key="5">
    <source>
        <dbReference type="ARBA" id="ARBA00022840"/>
    </source>
</evidence>
<dbReference type="Pfam" id="PF00069">
    <property type="entry name" value="Pkinase"/>
    <property type="match status" value="1"/>
</dbReference>
<protein>
    <submittedName>
        <fullName evidence="7">Serine/threonine protein pseudokinase</fullName>
    </submittedName>
</protein>
<evidence type="ECO:0000256" key="4">
    <source>
        <dbReference type="ARBA" id="ARBA00022777"/>
    </source>
</evidence>
<dbReference type="PANTHER" id="PTHR24349">
    <property type="entry name" value="SERINE/THREONINE-PROTEIN KINASE"/>
    <property type="match status" value="1"/>
</dbReference>
<dbReference type="GO" id="GO:0005524">
    <property type="term" value="F:ATP binding"/>
    <property type="evidence" value="ECO:0007669"/>
    <property type="project" value="UniProtKB-KW"/>
</dbReference>
<evidence type="ECO:0000313" key="8">
    <source>
        <dbReference type="Proteomes" id="UP000012073"/>
    </source>
</evidence>
<dbReference type="OrthoDB" id="4062651at2759"/>
<dbReference type="InterPro" id="IPR000719">
    <property type="entry name" value="Prot_kinase_dom"/>
</dbReference>
<proteinExistence type="predicted"/>
<dbReference type="Gene3D" id="1.10.510.10">
    <property type="entry name" value="Transferase(Phosphotransferase) domain 1"/>
    <property type="match status" value="1"/>
</dbReference>
<gene>
    <name evidence="7" type="ORF">CHC_T00008324001</name>
</gene>